<dbReference type="Gene3D" id="1.10.357.10">
    <property type="entry name" value="Tetracycline Repressor, domain 2"/>
    <property type="match status" value="1"/>
</dbReference>
<keyword evidence="1" id="KW-0805">Transcription regulation</keyword>
<dbReference type="PROSITE" id="PS01081">
    <property type="entry name" value="HTH_TETR_1"/>
    <property type="match status" value="1"/>
</dbReference>
<evidence type="ECO:0000313" key="7">
    <source>
        <dbReference type="Proteomes" id="UP000318578"/>
    </source>
</evidence>
<dbReference type="PANTHER" id="PTHR30055:SF238">
    <property type="entry name" value="MYCOFACTOCIN BIOSYNTHESIS TRANSCRIPTIONAL REGULATOR MFTR-RELATED"/>
    <property type="match status" value="1"/>
</dbReference>
<dbReference type="GO" id="GO:0003700">
    <property type="term" value="F:DNA-binding transcription factor activity"/>
    <property type="evidence" value="ECO:0007669"/>
    <property type="project" value="TreeGrafter"/>
</dbReference>
<proteinExistence type="predicted"/>
<dbReference type="EMBL" id="VJZA01000008">
    <property type="protein sequence ID" value="TVT24018.1"/>
    <property type="molecule type" value="Genomic_DNA"/>
</dbReference>
<evidence type="ECO:0000256" key="3">
    <source>
        <dbReference type="ARBA" id="ARBA00023163"/>
    </source>
</evidence>
<gene>
    <name evidence="6" type="ORF">FNH06_07320</name>
</gene>
<dbReference type="InterPro" id="IPR050109">
    <property type="entry name" value="HTH-type_TetR-like_transc_reg"/>
</dbReference>
<name>A0A558AIC2_9PSEU</name>
<reference evidence="6 7" key="1">
    <citation type="submission" date="2019-07" db="EMBL/GenBank/DDBJ databases">
        <title>New species of Amycolatopsis and Streptomyces.</title>
        <authorList>
            <person name="Duangmal K."/>
            <person name="Teo W.F.A."/>
            <person name="Lipun K."/>
        </authorList>
    </citation>
    <scope>NUCLEOTIDE SEQUENCE [LARGE SCALE GENOMIC DNA]</scope>
    <source>
        <strain evidence="6 7">JCM 30562</strain>
    </source>
</reference>
<feature type="DNA-binding region" description="H-T-H motif" evidence="4">
    <location>
        <begin position="38"/>
        <end position="57"/>
    </location>
</feature>
<dbReference type="Pfam" id="PF17754">
    <property type="entry name" value="TetR_C_14"/>
    <property type="match status" value="1"/>
</dbReference>
<dbReference type="SUPFAM" id="SSF46689">
    <property type="entry name" value="Homeodomain-like"/>
    <property type="match status" value="1"/>
</dbReference>
<dbReference type="Gene3D" id="1.10.10.60">
    <property type="entry name" value="Homeodomain-like"/>
    <property type="match status" value="1"/>
</dbReference>
<dbReference type="AlphaFoldDB" id="A0A558AIC2"/>
<dbReference type="PANTHER" id="PTHR30055">
    <property type="entry name" value="HTH-TYPE TRANSCRIPTIONAL REGULATOR RUTR"/>
    <property type="match status" value="1"/>
</dbReference>
<dbReference type="RefSeq" id="WP_144635630.1">
    <property type="nucleotide sequence ID" value="NZ_BNAX01000018.1"/>
</dbReference>
<feature type="domain" description="HTH tetR-type" evidence="5">
    <location>
        <begin position="15"/>
        <end position="75"/>
    </location>
</feature>
<dbReference type="PROSITE" id="PS50977">
    <property type="entry name" value="HTH_TETR_2"/>
    <property type="match status" value="1"/>
</dbReference>
<comment type="caution">
    <text evidence="6">The sequence shown here is derived from an EMBL/GenBank/DDBJ whole genome shotgun (WGS) entry which is preliminary data.</text>
</comment>
<organism evidence="6 7">
    <name type="scientific">Amycolatopsis acidiphila</name>
    <dbReference type="NCBI Taxonomy" id="715473"/>
    <lineage>
        <taxon>Bacteria</taxon>
        <taxon>Bacillati</taxon>
        <taxon>Actinomycetota</taxon>
        <taxon>Actinomycetes</taxon>
        <taxon>Pseudonocardiales</taxon>
        <taxon>Pseudonocardiaceae</taxon>
        <taxon>Amycolatopsis</taxon>
    </lineage>
</organism>
<keyword evidence="2 4" id="KW-0238">DNA-binding</keyword>
<dbReference type="OrthoDB" id="956698at2"/>
<dbReference type="InterPro" id="IPR001647">
    <property type="entry name" value="HTH_TetR"/>
</dbReference>
<keyword evidence="7" id="KW-1185">Reference proteome</keyword>
<evidence type="ECO:0000256" key="2">
    <source>
        <dbReference type="ARBA" id="ARBA00023125"/>
    </source>
</evidence>
<evidence type="ECO:0000256" key="4">
    <source>
        <dbReference type="PROSITE-ProRule" id="PRU00335"/>
    </source>
</evidence>
<keyword evidence="3" id="KW-0804">Transcription</keyword>
<accession>A0A558AIC2</accession>
<dbReference type="InterPro" id="IPR009057">
    <property type="entry name" value="Homeodomain-like_sf"/>
</dbReference>
<dbReference type="Proteomes" id="UP000318578">
    <property type="component" value="Unassembled WGS sequence"/>
</dbReference>
<evidence type="ECO:0000256" key="1">
    <source>
        <dbReference type="ARBA" id="ARBA00023015"/>
    </source>
</evidence>
<sequence>MSAQPARRGRGRPHAASREVVEQAAIALMQRDGYENVTVDAIVSAAGIGRTTFFRYFRSKPGVIWYAFDDTIARLSREIDAAEPGANPLDVVRAAVVVSTRDAIYDSDVWLERFKLLDTVAELRAESYEHWEGWKRVITGYLAGVLGGLPDSTVPMVVAGAFHGGFVAQLRGWLQVDDDRAAFVARLDESLRLVASVLGPLFRTDAP</sequence>
<dbReference type="InterPro" id="IPR023772">
    <property type="entry name" value="DNA-bd_HTH_TetR-type_CS"/>
</dbReference>
<dbReference type="InterPro" id="IPR041347">
    <property type="entry name" value="MftR_C"/>
</dbReference>
<evidence type="ECO:0000259" key="5">
    <source>
        <dbReference type="PROSITE" id="PS50977"/>
    </source>
</evidence>
<dbReference type="Pfam" id="PF00440">
    <property type="entry name" value="TetR_N"/>
    <property type="match status" value="1"/>
</dbReference>
<protein>
    <submittedName>
        <fullName evidence="6">TetR family transcriptional regulator</fullName>
    </submittedName>
</protein>
<evidence type="ECO:0000313" key="6">
    <source>
        <dbReference type="EMBL" id="TVT24018.1"/>
    </source>
</evidence>
<dbReference type="GO" id="GO:0000976">
    <property type="term" value="F:transcription cis-regulatory region binding"/>
    <property type="evidence" value="ECO:0007669"/>
    <property type="project" value="TreeGrafter"/>
</dbReference>